<evidence type="ECO:0000313" key="2">
    <source>
        <dbReference type="Proteomes" id="UP001196413"/>
    </source>
</evidence>
<organism evidence="1 2">
    <name type="scientific">Parelaphostrongylus tenuis</name>
    <name type="common">Meningeal worm</name>
    <dbReference type="NCBI Taxonomy" id="148309"/>
    <lineage>
        <taxon>Eukaryota</taxon>
        <taxon>Metazoa</taxon>
        <taxon>Ecdysozoa</taxon>
        <taxon>Nematoda</taxon>
        <taxon>Chromadorea</taxon>
        <taxon>Rhabditida</taxon>
        <taxon>Rhabditina</taxon>
        <taxon>Rhabditomorpha</taxon>
        <taxon>Strongyloidea</taxon>
        <taxon>Metastrongylidae</taxon>
        <taxon>Parelaphostrongylus</taxon>
    </lineage>
</organism>
<proteinExistence type="predicted"/>
<gene>
    <name evidence="1" type="ORF">KIN20_037555</name>
</gene>
<reference evidence="1" key="1">
    <citation type="submission" date="2021-06" db="EMBL/GenBank/DDBJ databases">
        <title>Parelaphostrongylus tenuis whole genome reference sequence.</title>
        <authorList>
            <person name="Garwood T.J."/>
            <person name="Larsen P.A."/>
            <person name="Fountain-Jones N.M."/>
            <person name="Garbe J.R."/>
            <person name="Macchietto M.G."/>
            <person name="Kania S.A."/>
            <person name="Gerhold R.W."/>
            <person name="Richards J.E."/>
            <person name="Wolf T.M."/>
        </authorList>
    </citation>
    <scope>NUCLEOTIDE SEQUENCE</scope>
    <source>
        <strain evidence="1">MNPRO001-30</strain>
        <tissue evidence="1">Meninges</tissue>
    </source>
</reference>
<evidence type="ECO:0008006" key="3">
    <source>
        <dbReference type="Google" id="ProtNLM"/>
    </source>
</evidence>
<protein>
    <recommendedName>
        <fullName evidence="3">Transposase</fullName>
    </recommendedName>
</protein>
<accession>A0AAD5RES9</accession>
<dbReference type="EMBL" id="JAHQIW010007487">
    <property type="protein sequence ID" value="KAJ1374790.1"/>
    <property type="molecule type" value="Genomic_DNA"/>
</dbReference>
<dbReference type="InterPro" id="IPR001888">
    <property type="entry name" value="Transposase_1"/>
</dbReference>
<dbReference type="Proteomes" id="UP001196413">
    <property type="component" value="Unassembled WGS sequence"/>
</dbReference>
<dbReference type="AlphaFoldDB" id="A0AAD5RES9"/>
<sequence length="87" mass="9955">MKTEHHERIDNDQLSGWTKKKLVNTPNVKTALRKVMATLWCSAAGIIHYNFLSPRKTITPEKAERLPLKSKRTTLTWARKVAGLGRD</sequence>
<evidence type="ECO:0000313" key="1">
    <source>
        <dbReference type="EMBL" id="KAJ1374790.1"/>
    </source>
</evidence>
<name>A0AAD5RES9_PARTN</name>
<comment type="caution">
    <text evidence="1">The sequence shown here is derived from an EMBL/GenBank/DDBJ whole genome shotgun (WGS) entry which is preliminary data.</text>
</comment>
<dbReference type="Pfam" id="PF01359">
    <property type="entry name" value="Transposase_1"/>
    <property type="match status" value="1"/>
</dbReference>
<keyword evidence="2" id="KW-1185">Reference proteome</keyword>